<organism evidence="2 3">
    <name type="scientific">Fomitopsis schrenkii</name>
    <name type="common">Brown rot fungus</name>
    <dbReference type="NCBI Taxonomy" id="2126942"/>
    <lineage>
        <taxon>Eukaryota</taxon>
        <taxon>Fungi</taxon>
        <taxon>Dikarya</taxon>
        <taxon>Basidiomycota</taxon>
        <taxon>Agaricomycotina</taxon>
        <taxon>Agaricomycetes</taxon>
        <taxon>Polyporales</taxon>
        <taxon>Fomitopsis</taxon>
    </lineage>
</organism>
<dbReference type="Proteomes" id="UP000015241">
    <property type="component" value="Unassembled WGS sequence"/>
</dbReference>
<feature type="compositionally biased region" description="Pro residues" evidence="1">
    <location>
        <begin position="167"/>
        <end position="177"/>
    </location>
</feature>
<dbReference type="InParanoid" id="S8F1U3"/>
<dbReference type="eggNOG" id="ENOG502SM8X">
    <property type="taxonomic scope" value="Eukaryota"/>
</dbReference>
<feature type="compositionally biased region" description="Basic and acidic residues" evidence="1">
    <location>
        <begin position="185"/>
        <end position="202"/>
    </location>
</feature>
<keyword evidence="3" id="KW-1185">Reference proteome</keyword>
<protein>
    <submittedName>
        <fullName evidence="2">Uncharacterized protein</fullName>
    </submittedName>
</protein>
<feature type="compositionally biased region" description="Pro residues" evidence="1">
    <location>
        <begin position="387"/>
        <end position="403"/>
    </location>
</feature>
<dbReference type="STRING" id="743788.S8F1U3"/>
<name>S8F1U3_FOMSC</name>
<feature type="compositionally biased region" description="Basic and acidic residues" evidence="1">
    <location>
        <begin position="404"/>
        <end position="419"/>
    </location>
</feature>
<feature type="region of interest" description="Disordered" evidence="1">
    <location>
        <begin position="289"/>
        <end position="359"/>
    </location>
</feature>
<dbReference type="HOGENOM" id="CLU_013862_0_0_1"/>
<gene>
    <name evidence="2" type="ORF">FOMPIDRAFT_1154338</name>
</gene>
<feature type="compositionally biased region" description="Low complexity" evidence="1">
    <location>
        <begin position="375"/>
        <end position="386"/>
    </location>
</feature>
<evidence type="ECO:0000313" key="2">
    <source>
        <dbReference type="EMBL" id="EPS92984.1"/>
    </source>
</evidence>
<evidence type="ECO:0000313" key="3">
    <source>
        <dbReference type="Proteomes" id="UP000015241"/>
    </source>
</evidence>
<feature type="region of interest" description="Disordered" evidence="1">
    <location>
        <begin position="121"/>
        <end position="238"/>
    </location>
</feature>
<feature type="region of interest" description="Disordered" evidence="1">
    <location>
        <begin position="570"/>
        <end position="646"/>
    </location>
</feature>
<feature type="compositionally biased region" description="Basic and acidic residues" evidence="1">
    <location>
        <begin position="611"/>
        <end position="623"/>
    </location>
</feature>
<dbReference type="AlphaFoldDB" id="S8F1U3"/>
<feature type="compositionally biased region" description="Pro residues" evidence="1">
    <location>
        <begin position="216"/>
        <end position="234"/>
    </location>
</feature>
<accession>S8F1U3</accession>
<evidence type="ECO:0000256" key="1">
    <source>
        <dbReference type="SAM" id="MobiDB-lite"/>
    </source>
</evidence>
<proteinExistence type="predicted"/>
<reference evidence="2 3" key="1">
    <citation type="journal article" date="2012" name="Science">
        <title>The Paleozoic origin of enzymatic lignin decomposition reconstructed from 31 fungal genomes.</title>
        <authorList>
            <person name="Floudas D."/>
            <person name="Binder M."/>
            <person name="Riley R."/>
            <person name="Barry K."/>
            <person name="Blanchette R.A."/>
            <person name="Henrissat B."/>
            <person name="Martinez A.T."/>
            <person name="Otillar R."/>
            <person name="Spatafora J.W."/>
            <person name="Yadav J.S."/>
            <person name="Aerts A."/>
            <person name="Benoit I."/>
            <person name="Boyd A."/>
            <person name="Carlson A."/>
            <person name="Copeland A."/>
            <person name="Coutinho P.M."/>
            <person name="de Vries R.P."/>
            <person name="Ferreira P."/>
            <person name="Findley K."/>
            <person name="Foster B."/>
            <person name="Gaskell J."/>
            <person name="Glotzer D."/>
            <person name="Gorecki P."/>
            <person name="Heitman J."/>
            <person name="Hesse C."/>
            <person name="Hori C."/>
            <person name="Igarashi K."/>
            <person name="Jurgens J.A."/>
            <person name="Kallen N."/>
            <person name="Kersten P."/>
            <person name="Kohler A."/>
            <person name="Kuees U."/>
            <person name="Kumar T.K.A."/>
            <person name="Kuo A."/>
            <person name="LaButti K."/>
            <person name="Larrondo L.F."/>
            <person name="Lindquist E."/>
            <person name="Ling A."/>
            <person name="Lombard V."/>
            <person name="Lucas S."/>
            <person name="Lundell T."/>
            <person name="Martin R."/>
            <person name="McLaughlin D.J."/>
            <person name="Morgenstern I."/>
            <person name="Morin E."/>
            <person name="Murat C."/>
            <person name="Nagy L.G."/>
            <person name="Nolan M."/>
            <person name="Ohm R.A."/>
            <person name="Patyshakuliyeva A."/>
            <person name="Rokas A."/>
            <person name="Ruiz-Duenas F.J."/>
            <person name="Sabat G."/>
            <person name="Salamov A."/>
            <person name="Samejima M."/>
            <person name="Schmutz J."/>
            <person name="Slot J.C."/>
            <person name="St John F."/>
            <person name="Stenlid J."/>
            <person name="Sun H."/>
            <person name="Sun S."/>
            <person name="Syed K."/>
            <person name="Tsang A."/>
            <person name="Wiebenga A."/>
            <person name="Young D."/>
            <person name="Pisabarro A."/>
            <person name="Eastwood D.C."/>
            <person name="Martin F."/>
            <person name="Cullen D."/>
            <person name="Grigoriev I.V."/>
            <person name="Hibbett D.S."/>
        </authorList>
    </citation>
    <scope>NUCLEOTIDE SEQUENCE</scope>
    <source>
        <strain evidence="3">FP-58527</strain>
    </source>
</reference>
<feature type="region of interest" description="Disordered" evidence="1">
    <location>
        <begin position="374"/>
        <end position="507"/>
    </location>
</feature>
<dbReference type="EMBL" id="KE504311">
    <property type="protein sequence ID" value="EPS92984.1"/>
    <property type="molecule type" value="Genomic_DNA"/>
</dbReference>
<feature type="compositionally biased region" description="Basic and acidic residues" evidence="1">
    <location>
        <begin position="630"/>
        <end position="646"/>
    </location>
</feature>
<dbReference type="OrthoDB" id="2553626at2759"/>
<sequence>MRPLTLHSSALNDAEYAVYIACLRDLVEDDESNMKAGDTFYESMHVGVREARAWLRGRYATLAPGMIDSILRLFCPNLAPGDLLTGGQLFAVLRLVYHVLGGKDVDNGLVFVQAYPQQQFVAPAPPRPSVDHQRPMSYDPPSPDKNPFSPIDVPPKPPSMVSSKSAPLPPALPPKPSTNPFLARRGSEEGHRPSSIGERDRPPPPNARARSEGRTPPLPPRKPSMPVIPIPPPRHSSLAKMPETISVNTANPNVLIQQSLQATRVAQSLKKAEQRLEQERVWEVLKSSNSHVSTGNGIRRTRSISPTKDATVVSSSGSSSSAARERPRDRVAPTLPPRRKLSPPASAFSGATTRSYESVARASIPISLSRARNITSPSASACTSPTRTPPRPLSDLPAEPPPTHPDRKPTLAGVDDERGIPSSPTTTGEFPRVYRSKSMHASAPPLPPLRRRRPESVQLPPISSGSPSPVDSPFASPTRPGIQGHHSLSRHHSLSGVGRPRGEALPEPIANLQKTLTTLGQKAAPRLDSARYKAEAAFTPRGFVQHSNSRPGLGGLAGRWSAREAEERLIDSEDEVAGEGEGSVGQDITGDSMTATGGEEPEWSQRLRKLKMGDAESGGRESPSRQSFGVERDDLKWPTGEGWKRL</sequence>